<name>A0A8I0AL51_9FIRM</name>
<evidence type="ECO:0000313" key="2">
    <source>
        <dbReference type="EMBL" id="MBC5662986.1"/>
    </source>
</evidence>
<evidence type="ECO:0008006" key="4">
    <source>
        <dbReference type="Google" id="ProtNLM"/>
    </source>
</evidence>
<keyword evidence="1" id="KW-0812">Transmembrane</keyword>
<dbReference type="AlphaFoldDB" id="A0A8I0AL51"/>
<evidence type="ECO:0000256" key="1">
    <source>
        <dbReference type="SAM" id="Phobius"/>
    </source>
</evidence>
<dbReference type="InterPro" id="IPR013783">
    <property type="entry name" value="Ig-like_fold"/>
</dbReference>
<dbReference type="RefSeq" id="WP_186847705.1">
    <property type="nucleotide sequence ID" value="NZ_JACOOX010000004.1"/>
</dbReference>
<accession>A0A8I0AL51</accession>
<protein>
    <recommendedName>
        <fullName evidence="4">Ig-like domain-containing protein</fullName>
    </recommendedName>
</protein>
<evidence type="ECO:0000313" key="3">
    <source>
        <dbReference type="Proteomes" id="UP000615234"/>
    </source>
</evidence>
<dbReference type="EMBL" id="JACOOX010000004">
    <property type="protein sequence ID" value="MBC5662986.1"/>
    <property type="molecule type" value="Genomic_DNA"/>
</dbReference>
<comment type="caution">
    <text evidence="2">The sequence shown here is derived from an EMBL/GenBank/DDBJ whole genome shotgun (WGS) entry which is preliminary data.</text>
</comment>
<feature type="transmembrane region" description="Helical" evidence="1">
    <location>
        <begin position="480"/>
        <end position="499"/>
    </location>
</feature>
<sequence length="508" mass="56841">MKRVRKTMWKLWTGVLLFIGMIVWLPIQVWAAQTEVEIDMPEGYSKAVFYVTWENYEQPGTIVLTSPSGKVYSKKKTPDQVYEANGEAIIHVGKGEEGTWKAAVTGENLGVVDVTIGEVPDSLVISKFEISEKGTGSVKVNYKITDCPDELYVEVFADTDSEGFDGTCVYSDNMEKSGSFTFDLDQLPSGEYHFYIRVSVDGVYQRAYSDAFISYQNPEDVEKVSGVKGGTYNDGYYISWKASNEEAYTVRVYDEAHNLIREEEQGTTDFYYDDFTGDASKVYLAVIRTDENCRYELVSADTAVKADADVVFDTDADRTKSSFIQATVTMQDKNTFDAYLGDERILTDEKENGMYRVNLKDGDNTVTFVITDPAGNAVEYSKEIYVDTVPPQLSISEDVDGKVVTENTIYLNGYTEAGASLTLNGEPVELTQSYFHKKVSLANGENTLELIAEDAVGNQSVYRAVVTYETAKTVKRVFEYVILGGLVLVLLILYIIVFAKGRKRRKQS</sequence>
<keyword evidence="1" id="KW-1133">Transmembrane helix</keyword>
<dbReference type="Proteomes" id="UP000615234">
    <property type="component" value="Unassembled WGS sequence"/>
</dbReference>
<gene>
    <name evidence="2" type="ORF">H8S09_08775</name>
</gene>
<reference evidence="2 3" key="1">
    <citation type="submission" date="2020-08" db="EMBL/GenBank/DDBJ databases">
        <title>Genome public.</title>
        <authorList>
            <person name="Liu C."/>
            <person name="Sun Q."/>
        </authorList>
    </citation>
    <scope>NUCLEOTIDE SEQUENCE [LARGE SCALE GENOMIC DNA]</scope>
    <source>
        <strain evidence="2 3">NSJ-10</strain>
    </source>
</reference>
<proteinExistence type="predicted"/>
<organism evidence="2 3">
    <name type="scientific">Coprococcus hominis</name>
    <name type="common">ex Liu et al. 2022</name>
    <dbReference type="NCBI Taxonomy" id="2763039"/>
    <lineage>
        <taxon>Bacteria</taxon>
        <taxon>Bacillati</taxon>
        <taxon>Bacillota</taxon>
        <taxon>Clostridia</taxon>
        <taxon>Lachnospirales</taxon>
        <taxon>Lachnospiraceae</taxon>
        <taxon>Coprococcus</taxon>
    </lineage>
</organism>
<dbReference type="Gene3D" id="2.60.40.10">
    <property type="entry name" value="Immunoglobulins"/>
    <property type="match status" value="1"/>
</dbReference>
<keyword evidence="3" id="KW-1185">Reference proteome</keyword>
<dbReference type="Pfam" id="PF09136">
    <property type="entry name" value="Glucodextran_B"/>
    <property type="match status" value="1"/>
</dbReference>
<keyword evidence="1" id="KW-0472">Membrane</keyword>